<dbReference type="Proteomes" id="UP001430848">
    <property type="component" value="Unassembled WGS sequence"/>
</dbReference>
<dbReference type="EMBL" id="JAKNSF020000056">
    <property type="protein sequence ID" value="KAK7724664.1"/>
    <property type="molecule type" value="Genomic_DNA"/>
</dbReference>
<organism evidence="1 2">
    <name type="scientific">Diaporthe eres</name>
    <name type="common">Phomopsis oblonga</name>
    <dbReference type="NCBI Taxonomy" id="83184"/>
    <lineage>
        <taxon>Eukaryota</taxon>
        <taxon>Fungi</taxon>
        <taxon>Dikarya</taxon>
        <taxon>Ascomycota</taxon>
        <taxon>Pezizomycotina</taxon>
        <taxon>Sordariomycetes</taxon>
        <taxon>Sordariomycetidae</taxon>
        <taxon>Diaporthales</taxon>
        <taxon>Diaporthaceae</taxon>
        <taxon>Diaporthe</taxon>
        <taxon>Diaporthe eres species complex</taxon>
    </lineage>
</organism>
<keyword evidence="2" id="KW-1185">Reference proteome</keyword>
<evidence type="ECO:0000313" key="2">
    <source>
        <dbReference type="Proteomes" id="UP001430848"/>
    </source>
</evidence>
<name>A0ABR1P2A2_DIAER</name>
<reference evidence="1 2" key="1">
    <citation type="submission" date="2024-02" db="EMBL/GenBank/DDBJ databases">
        <title>De novo assembly and annotation of 12 fungi associated with fruit tree decline syndrome in Ontario, Canada.</title>
        <authorList>
            <person name="Sulman M."/>
            <person name="Ellouze W."/>
            <person name="Ilyukhin E."/>
        </authorList>
    </citation>
    <scope>NUCLEOTIDE SEQUENCE [LARGE SCALE GENOMIC DNA]</scope>
    <source>
        <strain evidence="1 2">M169</strain>
    </source>
</reference>
<evidence type="ECO:0000313" key="1">
    <source>
        <dbReference type="EMBL" id="KAK7724664.1"/>
    </source>
</evidence>
<accession>A0ABR1P2A2</accession>
<sequence>MVSPFAKDWTELQRDNDALRKQPQTRERQVWTAYIWRFLEQEIFSFDGVREFYAATGENAAYYIKNIDEIDWLMQYENETPKDKFARHTWRKQAIDAVFPTDNDADESKEAGADLFSTKDHPWLASQRAANIEELAAQLLRAFSVFAKILPDAVDLTRNIISHAVRLNEDMMHESQVTYTVDLETSDSSDDEFYENLNNMTLSAVNTDSGWPVKVESAMKGMVESDIRRHLYKICAIEPALRSQSWSGSDALDLQYGPVKTEVKSNVAVGWALNRNNPPGKESMFYIMARSLGFVP</sequence>
<protein>
    <submittedName>
        <fullName evidence="1">Uncharacterized protein</fullName>
    </submittedName>
</protein>
<comment type="caution">
    <text evidence="1">The sequence shown here is derived from an EMBL/GenBank/DDBJ whole genome shotgun (WGS) entry which is preliminary data.</text>
</comment>
<gene>
    <name evidence="1" type="ORF">SLS63_008644</name>
</gene>
<proteinExistence type="predicted"/>